<dbReference type="AlphaFoldDB" id="A0AB33VE91"/>
<reference evidence="1 2" key="1">
    <citation type="journal article" date="2006" name="Mol. Plant Microbe Interact.">
        <title>Identification of open reading frames unique to a select agent: Ralstonia solanacearum race 3 biovar 2.</title>
        <authorList>
            <person name="Gabriel D.W."/>
            <person name="Allen C."/>
            <person name="Schell M."/>
            <person name="Denny T.P."/>
            <person name="Greenberg J.T."/>
            <person name="Duan Y.P."/>
            <person name="Flores-Cruz Z."/>
            <person name="Huang Q."/>
            <person name="Clifford J.M."/>
            <person name="Presting G."/>
            <person name="Gonzalez E.T."/>
            <person name="Reddy J."/>
            <person name="Elphinstone J."/>
            <person name="Swanson J."/>
            <person name="Yao J."/>
            <person name="Mulholland V."/>
            <person name="Liu L."/>
            <person name="Farmerie W."/>
            <person name="Patnaikuni M."/>
            <person name="Balogh B."/>
            <person name="Norman D."/>
            <person name="Alvarez A."/>
            <person name="Castillo J.A."/>
            <person name="Jones J."/>
            <person name="Saddler G."/>
            <person name="Walunas T."/>
            <person name="Zhukov A."/>
            <person name="Mikhailova N."/>
        </authorList>
    </citation>
    <scope>NUCLEOTIDE SEQUENCE [LARGE SCALE GENOMIC DNA]</scope>
    <source>
        <strain evidence="1 2">UW551</strain>
    </source>
</reference>
<dbReference type="EMBL" id="AAKL01000023">
    <property type="protein sequence ID" value="EAP72863.1"/>
    <property type="molecule type" value="Genomic_DNA"/>
</dbReference>
<evidence type="ECO:0000313" key="2">
    <source>
        <dbReference type="Proteomes" id="UP000005933"/>
    </source>
</evidence>
<accession>A0AB33VE91</accession>
<name>A0AB33VE91_RALSU</name>
<comment type="caution">
    <text evidence="1">The sequence shown here is derived from an EMBL/GenBank/DDBJ whole genome shotgun (WGS) entry which is preliminary data.</text>
</comment>
<evidence type="ECO:0000313" key="1">
    <source>
        <dbReference type="EMBL" id="EAP72863.1"/>
    </source>
</evidence>
<organism evidence="1 2">
    <name type="scientific">Ralstonia solanacearum (strain UW551)</name>
    <dbReference type="NCBI Taxonomy" id="342110"/>
    <lineage>
        <taxon>Bacteria</taxon>
        <taxon>Pseudomonadati</taxon>
        <taxon>Pseudomonadota</taxon>
        <taxon>Betaproteobacteria</taxon>
        <taxon>Burkholderiales</taxon>
        <taxon>Burkholderiaceae</taxon>
        <taxon>Ralstonia</taxon>
        <taxon>Ralstonia solanacearum species complex</taxon>
    </lineage>
</organism>
<protein>
    <submittedName>
        <fullName evidence="1">Uncharacterized protein</fullName>
    </submittedName>
</protein>
<sequence>MRIRAGPGALDAALRAERPRTGNNLNHSINPFTVSVYPIQQEPGLWFANYMISEYMNGAERIVANVSMRHVTHCSEAAARHATRRAGESAAALMLRQQLRHRRARSAQRVA</sequence>
<proteinExistence type="predicted"/>
<dbReference type="Proteomes" id="UP000005933">
    <property type="component" value="Unassembled WGS sequence"/>
</dbReference>
<gene>
    <name evidence="1" type="ORF">RRSL_02356</name>
</gene>